<dbReference type="PANTHER" id="PTHR30217:SF6">
    <property type="entry name" value="TRNA HYDROXYLATION PROTEIN P"/>
    <property type="match status" value="1"/>
</dbReference>
<keyword evidence="6" id="KW-1185">Reference proteome</keyword>
<dbReference type="GO" id="GO:0008233">
    <property type="term" value="F:peptidase activity"/>
    <property type="evidence" value="ECO:0007669"/>
    <property type="project" value="UniProtKB-KW"/>
</dbReference>
<evidence type="ECO:0000256" key="1">
    <source>
        <dbReference type="ARBA" id="ARBA00022670"/>
    </source>
</evidence>
<dbReference type="PANTHER" id="PTHR30217">
    <property type="entry name" value="PEPTIDASE U32 FAMILY"/>
    <property type="match status" value="1"/>
</dbReference>
<evidence type="ECO:0000259" key="4">
    <source>
        <dbReference type="Pfam" id="PF16325"/>
    </source>
</evidence>
<dbReference type="EMBL" id="CP001810">
    <property type="protein sequence ID" value="ADL35344.1"/>
    <property type="molecule type" value="Genomic_DNA"/>
</dbReference>
<dbReference type="KEGG" id="bpb:bpr_I2611"/>
<dbReference type="Proteomes" id="UP000001299">
    <property type="component" value="Chromosome 1"/>
</dbReference>
<dbReference type="HOGENOM" id="CLU_011540_0_2_9"/>
<evidence type="ECO:0000313" key="5">
    <source>
        <dbReference type="EMBL" id="ADL35344.1"/>
    </source>
</evidence>
<evidence type="ECO:0000256" key="3">
    <source>
        <dbReference type="ARBA" id="ARBA00038374"/>
    </source>
</evidence>
<organism evidence="5 6">
    <name type="scientific">Butyrivibrio proteoclasticus (strain ATCC 51982 / DSM 14932 / B316)</name>
    <name type="common">Clostridium proteoclasticum</name>
    <dbReference type="NCBI Taxonomy" id="515622"/>
    <lineage>
        <taxon>Bacteria</taxon>
        <taxon>Bacillati</taxon>
        <taxon>Bacillota</taxon>
        <taxon>Clostridia</taxon>
        <taxon>Lachnospirales</taxon>
        <taxon>Lachnospiraceae</taxon>
        <taxon>Butyrivibrio</taxon>
    </lineage>
</organism>
<name>E0RY86_BUTPB</name>
<gene>
    <name evidence="5" type="ordered locus">bpr_I2611</name>
</gene>
<evidence type="ECO:0000256" key="2">
    <source>
        <dbReference type="ARBA" id="ARBA00022801"/>
    </source>
</evidence>
<dbReference type="InterPro" id="IPR001539">
    <property type="entry name" value="Peptidase_U32"/>
</dbReference>
<evidence type="ECO:0000313" key="6">
    <source>
        <dbReference type="Proteomes" id="UP000001299"/>
    </source>
</evidence>
<feature type="domain" description="Peptidase family U32 C-terminal" evidence="4">
    <location>
        <begin position="324"/>
        <end position="404"/>
    </location>
</feature>
<dbReference type="InterPro" id="IPR032525">
    <property type="entry name" value="Peptidase_U32_C"/>
</dbReference>
<reference evidence="5 6" key="1">
    <citation type="journal article" date="2010" name="PLoS ONE">
        <title>The glycobiome of the rumen bacterium Butyrivibrio proteoclasticus B316(T) highlights adaptation to a polysaccharide-rich environment.</title>
        <authorList>
            <person name="Kelly W.J."/>
            <person name="Leahy S.C."/>
            <person name="Altermann E."/>
            <person name="Yeoman C.J."/>
            <person name="Dunne J.C."/>
            <person name="Kong Z."/>
            <person name="Pacheco D.M."/>
            <person name="Li D."/>
            <person name="Noel S.J."/>
            <person name="Moon C.D."/>
            <person name="Cookson A.L."/>
            <person name="Attwood G.T."/>
        </authorList>
    </citation>
    <scope>NUCLEOTIDE SEQUENCE [LARGE SCALE GENOMIC DNA]</scope>
    <source>
        <strain evidence="6">ATCC 51982 / DSM 14932 / B316</strain>
    </source>
</reference>
<dbReference type="eggNOG" id="COG0826">
    <property type="taxonomic scope" value="Bacteria"/>
</dbReference>
<dbReference type="AlphaFoldDB" id="E0RY86"/>
<keyword evidence="2" id="KW-0378">Hydrolase</keyword>
<protein>
    <submittedName>
        <fullName evidence="5">Peptidase U32 family</fullName>
    </submittedName>
</protein>
<sequence>MKKPELLIPASSLEVLKTAVMFGADAVYIGGDAFGLRAKAKNFSPEEMKEGIEFAHAHGVKVHVTVNILAHNYDLDGVETYLHELKELKPDALIIADPGIFMKARRICPEIDIHVSTQANNTNYETYNFWHDLGAKRVVAARELSLREIKEITSRIPEDLEMECFIHGAMCISYSGRCLLSNYFTGRDANKGACTHPCRWKYSVVEEKRPGEYLPVYENERGTYIFNSKDLCMIEHIPEMVDAGIDSCKIEGRMKTALYVATVARTYRKAIDDFFESEEKYRENMPWYLDQISKCTYRQFTTGFYFGKPSDEAQIYDNNTYVNEYIYLGIVNEIDNRGYAKFEQRNKFSVGDDIEIMKPDGTDVKVKVEAMFAEDGTAVDSCPHSKQTLFVKLSEQPEKYDILRVKSKRTTGKRKYTGLRYLKKYRCHGLIDVYSIMHLRDK</sequence>
<dbReference type="Pfam" id="PF16325">
    <property type="entry name" value="Peptidase_U32_C"/>
    <property type="match status" value="1"/>
</dbReference>
<comment type="similarity">
    <text evidence="3">Belongs to the peptidase U32 family.</text>
</comment>
<keyword evidence="1" id="KW-0645">Protease</keyword>
<dbReference type="STRING" id="515622.bpr_I2611"/>
<dbReference type="GO" id="GO:0006508">
    <property type="term" value="P:proteolysis"/>
    <property type="evidence" value="ECO:0007669"/>
    <property type="project" value="UniProtKB-KW"/>
</dbReference>
<dbReference type="InterPro" id="IPR051454">
    <property type="entry name" value="RNA/ubiquinone_mod_enzymes"/>
</dbReference>
<proteinExistence type="inferred from homology"/>
<dbReference type="PROSITE" id="PS01276">
    <property type="entry name" value="PEPTIDASE_U32"/>
    <property type="match status" value="1"/>
</dbReference>
<dbReference type="Pfam" id="PF01136">
    <property type="entry name" value="Peptidase_U32"/>
    <property type="match status" value="1"/>
</dbReference>
<dbReference type="MEROPS" id="U32.002"/>
<dbReference type="RefSeq" id="WP_013281997.1">
    <property type="nucleotide sequence ID" value="NC_014387.1"/>
</dbReference>
<accession>E0RY86</accession>
<dbReference type="Gene3D" id="2.40.30.10">
    <property type="entry name" value="Translation factors"/>
    <property type="match status" value="1"/>
</dbReference>